<reference evidence="2" key="1">
    <citation type="submission" date="2023-06" db="EMBL/GenBank/DDBJ databases">
        <title>Survivors Of The Sea: Transcriptome response of Skeletonema marinoi to long-term dormancy.</title>
        <authorList>
            <person name="Pinder M.I.M."/>
            <person name="Kourtchenko O."/>
            <person name="Robertson E.K."/>
            <person name="Larsson T."/>
            <person name="Maumus F."/>
            <person name="Osuna-Cruz C.M."/>
            <person name="Vancaester E."/>
            <person name="Stenow R."/>
            <person name="Vandepoele K."/>
            <person name="Ploug H."/>
            <person name="Bruchert V."/>
            <person name="Godhe A."/>
            <person name="Topel M."/>
        </authorList>
    </citation>
    <scope>NUCLEOTIDE SEQUENCE</scope>
    <source>
        <strain evidence="2">R05AC</strain>
    </source>
</reference>
<name>A0AAD8Y521_9STRA</name>
<dbReference type="PANTHER" id="PTHR36489">
    <property type="entry name" value="PROTEIN-COUPLED RECEPTOR GPR1, PUTATIVE-RELATED"/>
    <property type="match status" value="1"/>
</dbReference>
<feature type="compositionally biased region" description="Pro residues" evidence="1">
    <location>
        <begin position="401"/>
        <end position="439"/>
    </location>
</feature>
<gene>
    <name evidence="2" type="ORF">QTG54_009747</name>
</gene>
<accession>A0AAD8Y521</accession>
<evidence type="ECO:0000313" key="2">
    <source>
        <dbReference type="EMBL" id="KAK1739204.1"/>
    </source>
</evidence>
<evidence type="ECO:0000313" key="3">
    <source>
        <dbReference type="Proteomes" id="UP001224775"/>
    </source>
</evidence>
<organism evidence="2 3">
    <name type="scientific">Skeletonema marinoi</name>
    <dbReference type="NCBI Taxonomy" id="267567"/>
    <lineage>
        <taxon>Eukaryota</taxon>
        <taxon>Sar</taxon>
        <taxon>Stramenopiles</taxon>
        <taxon>Ochrophyta</taxon>
        <taxon>Bacillariophyta</taxon>
        <taxon>Coscinodiscophyceae</taxon>
        <taxon>Thalassiosirophycidae</taxon>
        <taxon>Thalassiosirales</taxon>
        <taxon>Skeletonemataceae</taxon>
        <taxon>Skeletonema</taxon>
        <taxon>Skeletonema marinoi-dohrnii complex</taxon>
    </lineage>
</organism>
<comment type="caution">
    <text evidence="2">The sequence shown here is derived from an EMBL/GenBank/DDBJ whole genome shotgun (WGS) entry which is preliminary data.</text>
</comment>
<protein>
    <submittedName>
        <fullName evidence="2">Uncharacterized protein</fullName>
    </submittedName>
</protein>
<evidence type="ECO:0000256" key="1">
    <source>
        <dbReference type="SAM" id="MobiDB-lite"/>
    </source>
</evidence>
<dbReference type="PRINTS" id="PR01217">
    <property type="entry name" value="PRICHEXTENSN"/>
</dbReference>
<dbReference type="AlphaFoldDB" id="A0AAD8Y521"/>
<dbReference type="EMBL" id="JATAAI010000018">
    <property type="protein sequence ID" value="KAK1739204.1"/>
    <property type="molecule type" value="Genomic_DNA"/>
</dbReference>
<feature type="region of interest" description="Disordered" evidence="1">
    <location>
        <begin position="140"/>
        <end position="174"/>
    </location>
</feature>
<feature type="region of interest" description="Disordered" evidence="1">
    <location>
        <begin position="392"/>
        <end position="509"/>
    </location>
</feature>
<keyword evidence="3" id="KW-1185">Reference proteome</keyword>
<dbReference type="PANTHER" id="PTHR36489:SF1">
    <property type="entry name" value="G-PROTEIN COUPLED RECEPTORS FAMILY 1 PROFILE DOMAIN-CONTAINING PROTEIN"/>
    <property type="match status" value="1"/>
</dbReference>
<dbReference type="Proteomes" id="UP001224775">
    <property type="component" value="Unassembled WGS sequence"/>
</dbReference>
<proteinExistence type="predicted"/>
<sequence length="706" mass="77563">MQQNSGCSHNGHMCVPKNMMTLQFANTDADFCSQHNGRGRRCKRSGCAYMKSTKTCKKPSHECEVYNGRTRICNKFDQCVFNTGTRTCEMMAQSSVAINVCTKMRYRSCKRETSSCMWKDRSCSLKGDIEQNTATLATQQTTTTTTKTTTTKATPPATTTTKTTTTKATTPATTTTTTQAAGSTQCWDWHPVPGTSQPVCTNTGNVPIEWSKNCQYTNGELFFKSGKECCEGYFNNAPGCDYGQTVDNSCHEWHPSTNDPKTCTNDDAVPVGWKNGCPNYNGQYFFESFDECCATYYSAVPKKECKKIDINEVTTTKATTVADKSCHEWHPSTTASADQKACTNDDNYPPGWEKGCPHYNGKLFFESGEDCCDTYYPNDPCTTIDINNPSAGLTTAAATPKPSPKPSPKPTQKPSPGPTPNPTMKPTPNPTKKPVPGQTPKPTKKPTMKPTPIPTKKPSPGPTPKPQSQPTKPPTKQPTPRPSSPPTPKPVTQDVKWYPRGSGGSKECVQGSDYSPTFPSQGWTYETETACCKAWSLLCGVKDVKWYPTASNGKQKCVEGNDYPWSFVASGWLYATEQKCCNGMNLDCSPPPKKWYPTVVAGEKACVFGEDVPASLALQFDSKGECCAAYPLACPSTTTTTTATIPAVETPRDCEPSPEGRECYWWPDMNMVNWQITCVYSSGWDDNAADHLHSDYDSCYCEYFDC</sequence>
<feature type="compositionally biased region" description="Pro residues" evidence="1">
    <location>
        <begin position="449"/>
        <end position="489"/>
    </location>
</feature>